<feature type="region of interest" description="Disordered" evidence="3">
    <location>
        <begin position="377"/>
        <end position="398"/>
    </location>
</feature>
<dbReference type="EMBL" id="JAAGOH010000003">
    <property type="protein sequence ID" value="NDY90240.1"/>
    <property type="molecule type" value="Genomic_DNA"/>
</dbReference>
<dbReference type="NCBIfam" id="NF005313">
    <property type="entry name" value="PRK06847.1"/>
    <property type="match status" value="1"/>
</dbReference>
<feature type="domain" description="FAD-binding" evidence="4">
    <location>
        <begin position="7"/>
        <end position="332"/>
    </location>
</feature>
<evidence type="ECO:0000313" key="6">
    <source>
        <dbReference type="Proteomes" id="UP000484255"/>
    </source>
</evidence>
<organism evidence="5 6">
    <name type="scientific">Ideonella livida</name>
    <dbReference type="NCBI Taxonomy" id="2707176"/>
    <lineage>
        <taxon>Bacteria</taxon>
        <taxon>Pseudomonadati</taxon>
        <taxon>Pseudomonadota</taxon>
        <taxon>Betaproteobacteria</taxon>
        <taxon>Burkholderiales</taxon>
        <taxon>Sphaerotilaceae</taxon>
        <taxon>Ideonella</taxon>
    </lineage>
</organism>
<dbReference type="SUPFAM" id="SSF51905">
    <property type="entry name" value="FAD/NAD(P)-binding domain"/>
    <property type="match status" value="1"/>
</dbReference>
<name>A0A7C9TH63_9BURK</name>
<dbReference type="AlphaFoldDB" id="A0A7C9TH63"/>
<dbReference type="Pfam" id="PF01494">
    <property type="entry name" value="FAD_binding_3"/>
    <property type="match status" value="1"/>
</dbReference>
<dbReference type="PANTHER" id="PTHR13789:SF309">
    <property type="entry name" value="PUTATIVE (AFU_ORTHOLOGUE AFUA_6G14510)-RELATED"/>
    <property type="match status" value="1"/>
</dbReference>
<dbReference type="RefSeq" id="WP_163456105.1">
    <property type="nucleotide sequence ID" value="NZ_JAAGOH010000003.1"/>
</dbReference>
<keyword evidence="6" id="KW-1185">Reference proteome</keyword>
<dbReference type="GO" id="GO:0004497">
    <property type="term" value="F:monooxygenase activity"/>
    <property type="evidence" value="ECO:0007669"/>
    <property type="project" value="UniProtKB-KW"/>
</dbReference>
<evidence type="ECO:0000259" key="4">
    <source>
        <dbReference type="Pfam" id="PF01494"/>
    </source>
</evidence>
<keyword evidence="1" id="KW-0560">Oxidoreductase</keyword>
<evidence type="ECO:0000256" key="2">
    <source>
        <dbReference type="ARBA" id="ARBA00023033"/>
    </source>
</evidence>
<comment type="caution">
    <text evidence="5">The sequence shown here is derived from an EMBL/GenBank/DDBJ whole genome shotgun (WGS) entry which is preliminary data.</text>
</comment>
<dbReference type="GO" id="GO:0071949">
    <property type="term" value="F:FAD binding"/>
    <property type="evidence" value="ECO:0007669"/>
    <property type="project" value="InterPro"/>
</dbReference>
<evidence type="ECO:0000256" key="1">
    <source>
        <dbReference type="ARBA" id="ARBA00023002"/>
    </source>
</evidence>
<evidence type="ECO:0000256" key="3">
    <source>
        <dbReference type="SAM" id="MobiDB-lite"/>
    </source>
</evidence>
<dbReference type="PANTHER" id="PTHR13789">
    <property type="entry name" value="MONOOXYGENASE"/>
    <property type="match status" value="1"/>
</dbReference>
<dbReference type="InterPro" id="IPR002938">
    <property type="entry name" value="FAD-bd"/>
</dbReference>
<dbReference type="Gene3D" id="3.50.50.60">
    <property type="entry name" value="FAD/NAD(P)-binding domain"/>
    <property type="match status" value="1"/>
</dbReference>
<evidence type="ECO:0000313" key="5">
    <source>
        <dbReference type="EMBL" id="NDY90240.1"/>
    </source>
</evidence>
<proteinExistence type="predicted"/>
<reference evidence="5 6" key="1">
    <citation type="submission" date="2020-02" db="EMBL/GenBank/DDBJ databases">
        <title>Ideonella bacterium strain TBM-1.</title>
        <authorList>
            <person name="Chen W.-M."/>
        </authorList>
    </citation>
    <scope>NUCLEOTIDE SEQUENCE [LARGE SCALE GENOMIC DNA]</scope>
    <source>
        <strain evidence="5 6">TBM-1</strain>
    </source>
</reference>
<gene>
    <name evidence="5" type="ORF">G3A44_03420</name>
</gene>
<dbReference type="PRINTS" id="PR00420">
    <property type="entry name" value="RNGMNOXGNASE"/>
</dbReference>
<dbReference type="InterPro" id="IPR036188">
    <property type="entry name" value="FAD/NAD-bd_sf"/>
</dbReference>
<protein>
    <submittedName>
        <fullName evidence="5">FAD-dependent oxidoreductase</fullName>
    </submittedName>
</protein>
<dbReference type="InterPro" id="IPR050493">
    <property type="entry name" value="FAD-dep_Monooxygenase_BioMet"/>
</dbReference>
<sequence length="398" mass="41872">MALIRNALIVGGGVGGMCAAIQLRKLGIAVDLVEINPHWAPDGAGITLSGPSLRALHTVGVLDEVLRQGGHWRAIDLCNAAGEVVNTVPVHPAEGAAELPPAGGILRPVLADILGQAVLAAGARVRLGVSFETLTPDADGADVRFTDGTSARYDLVIGADGVNSKVRALVKPDFGGPRFTGQGSWRAVVPRLRENSTIYMGATTKAGLNPISATECYLFVLDKREGLDFIPLAEWPERLAELLEEFGGQVGQIRDALRAGTLPNARVLYRPLAGHMIDGPWHRGRIVLLGDTVHATTPHLASGAGIAIEGALVLAEELARRHSLEGALLAYAGRHYDRARLVVSASGRMGQIEQQGGSREEHTQVMLQAQEALRAPILGPGGVPPPVSAARRHAGTAR</sequence>
<dbReference type="Proteomes" id="UP000484255">
    <property type="component" value="Unassembled WGS sequence"/>
</dbReference>
<accession>A0A7C9TH63</accession>
<keyword evidence="2" id="KW-0503">Monooxygenase</keyword>